<dbReference type="Pfam" id="PF09694">
    <property type="entry name" value="Gcw_chp"/>
    <property type="match status" value="1"/>
</dbReference>
<evidence type="ECO:0008006" key="4">
    <source>
        <dbReference type="Google" id="ProtNLM"/>
    </source>
</evidence>
<keyword evidence="3" id="KW-1185">Reference proteome</keyword>
<dbReference type="NCBIfam" id="TIGR02001">
    <property type="entry name" value="gcw_chp"/>
    <property type="match status" value="1"/>
</dbReference>
<dbReference type="PATRIC" id="fig|314722.6.peg.732"/>
<evidence type="ECO:0000256" key="1">
    <source>
        <dbReference type="SAM" id="SignalP"/>
    </source>
</evidence>
<feature type="signal peptide" evidence="1">
    <location>
        <begin position="1"/>
        <end position="23"/>
    </location>
</feature>
<protein>
    <recommendedName>
        <fullName evidence="4">Secreted protein</fullName>
    </recommendedName>
</protein>
<gene>
    <name evidence="2" type="ORF">WQ53_03490</name>
</gene>
<reference evidence="2 3" key="1">
    <citation type="journal article" date="2015" name="Genome Announc.">
        <title>Complete Genome Sequence of Pseudoxanthomonas suwonensis Strain J1, a Cellulose-Degrading Bacterium Isolated from Leaf- and Wood-Enriched Soil.</title>
        <authorList>
            <person name="Hou L."/>
            <person name="Jiang J."/>
            <person name="Xu Z."/>
            <person name="Zhou Y."/>
            <person name="Leung F.C."/>
        </authorList>
    </citation>
    <scope>NUCLEOTIDE SEQUENCE [LARGE SCALE GENOMIC DNA]</scope>
    <source>
        <strain evidence="2 3">J1</strain>
    </source>
</reference>
<organism evidence="2 3">
    <name type="scientific">Pseudoxanthomonas suwonensis</name>
    <dbReference type="NCBI Taxonomy" id="314722"/>
    <lineage>
        <taxon>Bacteria</taxon>
        <taxon>Pseudomonadati</taxon>
        <taxon>Pseudomonadota</taxon>
        <taxon>Gammaproteobacteria</taxon>
        <taxon>Lysobacterales</taxon>
        <taxon>Lysobacteraceae</taxon>
        <taxon>Pseudoxanthomonas</taxon>
    </lineage>
</organism>
<dbReference type="RefSeq" id="WP_052630453.1">
    <property type="nucleotide sequence ID" value="NZ_CP011144.1"/>
</dbReference>
<dbReference type="AlphaFoldDB" id="A0A0E3UM10"/>
<evidence type="ECO:0000313" key="3">
    <source>
        <dbReference type="Proteomes" id="UP000033067"/>
    </source>
</evidence>
<proteinExistence type="predicted"/>
<dbReference type="OrthoDB" id="9793561at2"/>
<dbReference type="Proteomes" id="UP000033067">
    <property type="component" value="Chromosome"/>
</dbReference>
<dbReference type="InterPro" id="IPR010239">
    <property type="entry name" value="CHP02001"/>
</dbReference>
<sequence length="234" mass="24935">MKTATLRLAAVLALSALPFAAFAQDEEGSPFSWSIDATSDYVFRGASQTDEGPALQAGFTWTASSGFYAGAWGSNVDFGDGGPDVELDTFIGYNTDLGDEFVNLDVMLNRYNYLGGNGSDLAFNELYTTLTFGGTVGLTATYTNDVWASGEDGWYFGASTSFGLPADFTLDLNVGKSLFDSSVARDYTDWGVSISKAWGNFSAKLGYVGTDNDGTVNFGELANDRVVLTLSYGM</sequence>
<name>A0A0E3UM10_9GAMM</name>
<dbReference type="EMBL" id="CP011144">
    <property type="protein sequence ID" value="AKC85966.1"/>
    <property type="molecule type" value="Genomic_DNA"/>
</dbReference>
<feature type="chain" id="PRO_5002412878" description="Secreted protein" evidence="1">
    <location>
        <begin position="24"/>
        <end position="234"/>
    </location>
</feature>
<keyword evidence="1" id="KW-0732">Signal</keyword>
<accession>A0A0E3UM10</accession>
<dbReference type="KEGG" id="psuw:WQ53_03490"/>
<evidence type="ECO:0000313" key="2">
    <source>
        <dbReference type="EMBL" id="AKC85966.1"/>
    </source>
</evidence>